<comment type="caution">
    <text evidence="1">The sequence shown here is derived from an EMBL/GenBank/DDBJ whole genome shotgun (WGS) entry which is preliminary data.</text>
</comment>
<reference evidence="1 2" key="1">
    <citation type="submission" date="2018-06" db="EMBL/GenBank/DDBJ databases">
        <authorList>
            <consortium name="Pathogen Informatics"/>
            <person name="Doyle S."/>
        </authorList>
    </citation>
    <scope>NUCLEOTIDE SEQUENCE [LARGE SCALE GENOMIC DNA]</scope>
    <source>
        <strain evidence="1 2">NCTC10254</strain>
    </source>
</reference>
<dbReference type="EMBL" id="UARK01000001">
    <property type="protein sequence ID" value="SPW23971.1"/>
    <property type="molecule type" value="Genomic_DNA"/>
</dbReference>
<gene>
    <name evidence="1" type="ORF">NCTC10254_00335</name>
</gene>
<dbReference type="Proteomes" id="UP000249886">
    <property type="component" value="Unassembled WGS sequence"/>
</dbReference>
<name>A0A8B4GZN1_9CORY</name>
<organism evidence="1 2">
    <name type="scientific">Corynebacterium matruchotii</name>
    <dbReference type="NCBI Taxonomy" id="43768"/>
    <lineage>
        <taxon>Bacteria</taxon>
        <taxon>Bacillati</taxon>
        <taxon>Actinomycetota</taxon>
        <taxon>Actinomycetes</taxon>
        <taxon>Mycobacteriales</taxon>
        <taxon>Corynebacteriaceae</taxon>
        <taxon>Corynebacterium</taxon>
    </lineage>
</organism>
<dbReference type="AlphaFoldDB" id="A0A8B4GZN1"/>
<evidence type="ECO:0000313" key="2">
    <source>
        <dbReference type="Proteomes" id="UP000249886"/>
    </source>
</evidence>
<accession>A0A8B4GZN1</accession>
<sequence length="162" mass="18666">MCWLNEKLWGNRTAELDYRGGRWFCRLRRLWRTCQLRGFPWCLWLLWSLSGFGAEVGVLKLVCVGVGDVLSWSSGLWGRPWLVLNRESTAWSPRRGCQMGWQWLITGRQRGSSGSAELEFWLSEGAIGWKSQVAEQHVCYPSSAVVLAWCRHSARCPDRRCG</sequence>
<protein>
    <submittedName>
        <fullName evidence="1">Uncharacterized protein</fullName>
    </submittedName>
</protein>
<evidence type="ECO:0000313" key="1">
    <source>
        <dbReference type="EMBL" id="SPW23971.1"/>
    </source>
</evidence>
<proteinExistence type="predicted"/>